<feature type="domain" description="Glycoside hydrolase family 65 N-terminal" evidence="8">
    <location>
        <begin position="19"/>
        <end position="250"/>
    </location>
</feature>
<evidence type="ECO:0000313" key="10">
    <source>
        <dbReference type="Proteomes" id="UP000190328"/>
    </source>
</evidence>
<dbReference type="InterPro" id="IPR008928">
    <property type="entry name" value="6-hairpin_glycosidase_sf"/>
</dbReference>
<proteinExistence type="inferred from homology"/>
<dbReference type="Proteomes" id="UP000190328">
    <property type="component" value="Unassembled WGS sequence"/>
</dbReference>
<evidence type="ECO:0000256" key="3">
    <source>
        <dbReference type="ARBA" id="ARBA00022679"/>
    </source>
</evidence>
<dbReference type="PANTHER" id="PTHR11051">
    <property type="entry name" value="GLYCOSYL HYDROLASE-RELATED"/>
    <property type="match status" value="1"/>
</dbReference>
<dbReference type="PIRSF" id="PIRSF036289">
    <property type="entry name" value="Glycosyl_hydrolase_malt_phosph"/>
    <property type="match status" value="1"/>
</dbReference>
<dbReference type="GO" id="GO:0005975">
    <property type="term" value="P:carbohydrate metabolic process"/>
    <property type="evidence" value="ECO:0007669"/>
    <property type="project" value="InterPro"/>
</dbReference>
<dbReference type="SUPFAM" id="SSF48208">
    <property type="entry name" value="Six-hairpin glycosidases"/>
    <property type="match status" value="1"/>
</dbReference>
<dbReference type="STRING" id="263852.SAMN02745116_02502"/>
<dbReference type="EMBL" id="FUXI01000043">
    <property type="protein sequence ID" value="SKA12771.1"/>
    <property type="molecule type" value="Genomic_DNA"/>
</dbReference>
<dbReference type="InterPro" id="IPR017045">
    <property type="entry name" value="Malt_Pase/Glycosyl_Hdrlase"/>
</dbReference>
<evidence type="ECO:0000256" key="4">
    <source>
        <dbReference type="PIRSR" id="PIRSR036289-50"/>
    </source>
</evidence>
<evidence type="ECO:0000313" key="9">
    <source>
        <dbReference type="EMBL" id="SKA12771.1"/>
    </source>
</evidence>
<dbReference type="Gene3D" id="2.60.420.10">
    <property type="entry name" value="Maltose phosphorylase, domain 3"/>
    <property type="match status" value="1"/>
</dbReference>
<evidence type="ECO:0000256" key="5">
    <source>
        <dbReference type="PIRSR" id="PIRSR036289-51"/>
    </source>
</evidence>
<evidence type="ECO:0000256" key="1">
    <source>
        <dbReference type="ARBA" id="ARBA00006768"/>
    </source>
</evidence>
<keyword evidence="9" id="KW-0378">Hydrolase</keyword>
<dbReference type="InterPro" id="IPR005195">
    <property type="entry name" value="Glyco_hydro_65_M"/>
</dbReference>
<evidence type="ECO:0000256" key="2">
    <source>
        <dbReference type="ARBA" id="ARBA00022676"/>
    </source>
</evidence>
<dbReference type="Pfam" id="PF03633">
    <property type="entry name" value="Glyco_hydro_65C"/>
    <property type="match status" value="1"/>
</dbReference>
<dbReference type="InterPro" id="IPR005194">
    <property type="entry name" value="Glyco_hydro_65_C"/>
</dbReference>
<comment type="similarity">
    <text evidence="1">Belongs to the glycosyl hydrolase 65 family.</text>
</comment>
<reference evidence="10" key="1">
    <citation type="submission" date="2017-02" db="EMBL/GenBank/DDBJ databases">
        <authorList>
            <person name="Varghese N."/>
            <person name="Submissions S."/>
        </authorList>
    </citation>
    <scope>NUCLEOTIDE SEQUENCE [LARGE SCALE GENOMIC DNA]</scope>
    <source>
        <strain evidence="10">ATCC BAA-1030</strain>
    </source>
</reference>
<feature type="binding site" evidence="5">
    <location>
        <begin position="604"/>
        <end position="605"/>
    </location>
    <ligand>
        <name>substrate</name>
    </ligand>
</feature>
<dbReference type="InterPro" id="IPR011013">
    <property type="entry name" value="Gal_mutarotase_sf_dom"/>
</dbReference>
<dbReference type="Gene3D" id="2.70.98.40">
    <property type="entry name" value="Glycoside hydrolase, family 65, N-terminal domain"/>
    <property type="match status" value="1"/>
</dbReference>
<dbReference type="GO" id="GO:0030246">
    <property type="term" value="F:carbohydrate binding"/>
    <property type="evidence" value="ECO:0007669"/>
    <property type="project" value="InterPro"/>
</dbReference>
<keyword evidence="3" id="KW-0808">Transferase</keyword>
<dbReference type="Pfam" id="PF03632">
    <property type="entry name" value="Glyco_hydro_65m"/>
    <property type="match status" value="1"/>
</dbReference>
<name>A0A1T4RAZ4_9ENTE</name>
<dbReference type="AlphaFoldDB" id="A0A1T4RAZ4"/>
<dbReference type="PANTHER" id="PTHR11051:SF8">
    <property type="entry name" value="PROTEIN-GLUCOSYLGALACTOSYLHYDROXYLYSINE GLUCOSIDASE"/>
    <property type="match status" value="1"/>
</dbReference>
<dbReference type="RefSeq" id="WP_078808395.1">
    <property type="nucleotide sequence ID" value="NZ_FUXI01000043.1"/>
</dbReference>
<dbReference type="GO" id="GO:0016757">
    <property type="term" value="F:glycosyltransferase activity"/>
    <property type="evidence" value="ECO:0007669"/>
    <property type="project" value="UniProtKB-KW"/>
</dbReference>
<evidence type="ECO:0000259" key="6">
    <source>
        <dbReference type="Pfam" id="PF03632"/>
    </source>
</evidence>
<feature type="active site" description="Proton donor" evidence="4">
    <location>
        <position position="491"/>
    </location>
</feature>
<evidence type="ECO:0000259" key="8">
    <source>
        <dbReference type="Pfam" id="PF03636"/>
    </source>
</evidence>
<sequence>MTAKMNYDFKDDWLIEQLGFDSRYLGKTEAIMALGNGYMGSRSSEEESYTTEKRDTFVAGTFNQFDENEVTELPNVPDFWKMEMLINGEHLSLEKGEVESYSKTLNLKNGELTRKFIWSYKDIKLELLFSRFVSMARKHYFSSKVEIKNLSKEKVNVQIRSGIDGQMTNSGSQHFTEGEKGLVDGKYMQMMPQTSQSKIDFVLTATHQLKAEHLSERIEMGRRQILMNYFFEIAPNTQAILEKRGSIYTSIDKEVKDSSVKGLRELAVSEMKAVEEKSFSSLLKESEEKWQEIWQKHPIEIHSEDRKDQLAIRFAKYHLHVMTPAHDERMNIGAKGLSGEGYKGHTFWDTEIFMLPYFTFTHPEIAKSLLTYRYLGLDGAHKKAQENGYIGAQYPWEAAWPTDGEVTPVWGAADIITGQATKIWSGFIEQHITSDVAFGVKQYLDVTGDRAFKEEKGYEILLDTAKFWASRLEYNKEKDYYEIKDVIGPDEYKEHIHNNAYTNYTAHWNVNFAIQLAKKLAKSHVELYKKLDEKLDLSTIIPELEKKLPKIFLPTPTKEGIIPQDDTYLEKKILDLTKYKAADGVDSLFHDYNLEQVNEMQITKQADVLLLLLLFEGLFEKELKLKNFEYYEPKTTHDSSLSLSTHAILSADLGKIEESYEFFKKAINIDMGEYMKSSDDGIHAASLGGIWQMVVFGYGGVRMVNGRLRIEPHLPSTWDKLTFGFDYLGESIHVEISKEEMVVTKKENGNNITFWYKNQEITVKNTITILLKEETKQ</sequence>
<dbReference type="Pfam" id="PF03636">
    <property type="entry name" value="Glyco_hydro_65N"/>
    <property type="match status" value="1"/>
</dbReference>
<dbReference type="InterPro" id="IPR012341">
    <property type="entry name" value="6hp_glycosidase-like_sf"/>
</dbReference>
<dbReference type="InterPro" id="IPR005196">
    <property type="entry name" value="Glyco_hydro_65_N"/>
</dbReference>
<feature type="domain" description="Glycoside hydrolase family 65 central catalytic" evidence="6">
    <location>
        <begin position="313"/>
        <end position="692"/>
    </location>
</feature>
<feature type="domain" description="Glycoside hydrolase family 65 C-terminal" evidence="7">
    <location>
        <begin position="702"/>
        <end position="763"/>
    </location>
</feature>
<keyword evidence="10" id="KW-1185">Reference proteome</keyword>
<dbReference type="InterPro" id="IPR037018">
    <property type="entry name" value="GH65_N"/>
</dbReference>
<dbReference type="Gene3D" id="1.50.10.10">
    <property type="match status" value="1"/>
</dbReference>
<gene>
    <name evidence="9" type="ORF">SAMN02745116_02502</name>
</gene>
<dbReference type="OrthoDB" id="9758855at2"/>
<organism evidence="9 10">
    <name type="scientific">Pilibacter termitis</name>
    <dbReference type="NCBI Taxonomy" id="263852"/>
    <lineage>
        <taxon>Bacteria</taxon>
        <taxon>Bacillati</taxon>
        <taxon>Bacillota</taxon>
        <taxon>Bacilli</taxon>
        <taxon>Lactobacillales</taxon>
        <taxon>Enterococcaceae</taxon>
        <taxon>Pilibacter</taxon>
    </lineage>
</organism>
<evidence type="ECO:0000259" key="7">
    <source>
        <dbReference type="Pfam" id="PF03633"/>
    </source>
</evidence>
<dbReference type="GO" id="GO:0004553">
    <property type="term" value="F:hydrolase activity, hydrolyzing O-glycosyl compounds"/>
    <property type="evidence" value="ECO:0007669"/>
    <property type="project" value="TreeGrafter"/>
</dbReference>
<protein>
    <submittedName>
        <fullName evidence="9">Hypothetical glycosyl hydrolase</fullName>
    </submittedName>
</protein>
<dbReference type="SUPFAM" id="SSF74650">
    <property type="entry name" value="Galactose mutarotase-like"/>
    <property type="match status" value="1"/>
</dbReference>
<feature type="binding site" evidence="5">
    <location>
        <begin position="348"/>
        <end position="349"/>
    </location>
    <ligand>
        <name>substrate</name>
    </ligand>
</feature>
<keyword evidence="2" id="KW-0328">Glycosyltransferase</keyword>
<accession>A0A1T4RAZ4</accession>